<name>A0A2N9HK45_FAGSY</name>
<dbReference type="AlphaFoldDB" id="A0A2N9HK45"/>
<sequence length="281" mass="31738">MSVGLSTTCLLCMQMHRVSLRSIWGCHQLWVEQNGGLSMKLKIEFWCRLQGWKEKLVIPSRVGKGDKIKIWKDRWLPSPSTYKVISPMTGLDPEATVDTLICDDSMTWNLPLLHSMFMARDVECILSIPLSKRKPSDVLLIWNGTKQGTFSVKSAYRMLYSHQAATEASSSSSRNPAHQFWLLIWATSVPPKVRLKLCQQAAGLALDFLESRSMFKESFTPSNGLSAPRWKPPEGMNYKLNFFCRLGTDPYQVGLGVLLRDSVGLVTASMWRQFRGEGCGL</sequence>
<organism evidence="1">
    <name type="scientific">Fagus sylvatica</name>
    <name type="common">Beechnut</name>
    <dbReference type="NCBI Taxonomy" id="28930"/>
    <lineage>
        <taxon>Eukaryota</taxon>
        <taxon>Viridiplantae</taxon>
        <taxon>Streptophyta</taxon>
        <taxon>Embryophyta</taxon>
        <taxon>Tracheophyta</taxon>
        <taxon>Spermatophyta</taxon>
        <taxon>Magnoliopsida</taxon>
        <taxon>eudicotyledons</taxon>
        <taxon>Gunneridae</taxon>
        <taxon>Pentapetalae</taxon>
        <taxon>rosids</taxon>
        <taxon>fabids</taxon>
        <taxon>Fagales</taxon>
        <taxon>Fagaceae</taxon>
        <taxon>Fagus</taxon>
    </lineage>
</organism>
<protein>
    <recommendedName>
        <fullName evidence="2">Reverse transcriptase zinc-binding domain-containing protein</fullName>
    </recommendedName>
</protein>
<evidence type="ECO:0008006" key="2">
    <source>
        <dbReference type="Google" id="ProtNLM"/>
    </source>
</evidence>
<gene>
    <name evidence="1" type="ORF">FSB_LOCUS40464</name>
</gene>
<evidence type="ECO:0000313" key="1">
    <source>
        <dbReference type="EMBL" id="SPD12582.1"/>
    </source>
</evidence>
<accession>A0A2N9HK45</accession>
<dbReference type="EMBL" id="OIVN01003635">
    <property type="protein sequence ID" value="SPD12582.1"/>
    <property type="molecule type" value="Genomic_DNA"/>
</dbReference>
<proteinExistence type="predicted"/>
<reference evidence="1" key="1">
    <citation type="submission" date="2018-02" db="EMBL/GenBank/DDBJ databases">
        <authorList>
            <person name="Cohen D.B."/>
            <person name="Kent A.D."/>
        </authorList>
    </citation>
    <scope>NUCLEOTIDE SEQUENCE</scope>
</reference>